<evidence type="ECO:0000256" key="10">
    <source>
        <dbReference type="SAM" id="MobiDB-lite"/>
    </source>
</evidence>
<organism evidence="15 16">
    <name type="scientific">Hevea brasiliensis</name>
    <name type="common">Para rubber tree</name>
    <name type="synonym">Siphonia brasiliensis</name>
    <dbReference type="NCBI Taxonomy" id="3981"/>
    <lineage>
        <taxon>Eukaryota</taxon>
        <taxon>Viridiplantae</taxon>
        <taxon>Streptophyta</taxon>
        <taxon>Embryophyta</taxon>
        <taxon>Tracheophyta</taxon>
        <taxon>Spermatophyta</taxon>
        <taxon>Magnoliopsida</taxon>
        <taxon>eudicotyledons</taxon>
        <taxon>Gunneridae</taxon>
        <taxon>Pentapetalae</taxon>
        <taxon>rosids</taxon>
        <taxon>fabids</taxon>
        <taxon>Malpighiales</taxon>
        <taxon>Euphorbiaceae</taxon>
        <taxon>Crotonoideae</taxon>
        <taxon>Micrandreae</taxon>
        <taxon>Hevea</taxon>
    </lineage>
</organism>
<dbReference type="Gene3D" id="2.170.270.10">
    <property type="entry name" value="SET domain"/>
    <property type="match status" value="1"/>
</dbReference>
<feature type="region of interest" description="Disordered" evidence="10">
    <location>
        <begin position="604"/>
        <end position="624"/>
    </location>
</feature>
<keyword evidence="5" id="KW-0949">S-adenosyl-L-methionine</keyword>
<dbReference type="InterPro" id="IPR025794">
    <property type="entry name" value="H3-K9-MeTrfase_plant"/>
</dbReference>
<dbReference type="SMART" id="SM00468">
    <property type="entry name" value="PreSET"/>
    <property type="match status" value="1"/>
</dbReference>
<gene>
    <name evidence="15" type="ORF">P3X46_022250</name>
</gene>
<protein>
    <recommendedName>
        <fullName evidence="17">Histone-lysine N-methyltransferase</fullName>
    </recommendedName>
</protein>
<dbReference type="PROSITE" id="PS51575">
    <property type="entry name" value="SAM_MT43_SUVAR39_2"/>
    <property type="match status" value="1"/>
</dbReference>
<dbReference type="Proteomes" id="UP001174677">
    <property type="component" value="Chromosome 13"/>
</dbReference>
<dbReference type="PROSITE" id="PS50280">
    <property type="entry name" value="SET"/>
    <property type="match status" value="1"/>
</dbReference>
<keyword evidence="7 9" id="KW-0539">Nucleus</keyword>
<keyword evidence="2" id="KW-0158">Chromosome</keyword>
<dbReference type="InterPro" id="IPR051357">
    <property type="entry name" value="H3K9_HMTase_SUVAR3-9"/>
</dbReference>
<dbReference type="InterPro" id="IPR003616">
    <property type="entry name" value="Post-SET_dom"/>
</dbReference>
<evidence type="ECO:0000256" key="2">
    <source>
        <dbReference type="ARBA" id="ARBA00022454"/>
    </source>
</evidence>
<dbReference type="PROSITE" id="PS51015">
    <property type="entry name" value="YDG"/>
    <property type="match status" value="1"/>
</dbReference>
<comment type="subcellular location">
    <subcellularLocation>
        <location evidence="1">Chromosome</location>
        <location evidence="1">Centromere</location>
    </subcellularLocation>
    <subcellularLocation>
        <location evidence="9">Nucleus</location>
    </subcellularLocation>
</comment>
<comment type="caution">
    <text evidence="15">The sequence shown here is derived from an EMBL/GenBank/DDBJ whole genome shotgun (WGS) entry which is preliminary data.</text>
</comment>
<feature type="domain" description="Pre-SET" evidence="12">
    <location>
        <begin position="477"/>
        <end position="539"/>
    </location>
</feature>
<feature type="domain" description="Post-SET" evidence="13">
    <location>
        <begin position="706"/>
        <end position="722"/>
    </location>
</feature>
<dbReference type="InterPro" id="IPR007728">
    <property type="entry name" value="Pre-SET_dom"/>
</dbReference>
<dbReference type="SUPFAM" id="SSF82199">
    <property type="entry name" value="SET domain"/>
    <property type="match status" value="1"/>
</dbReference>
<keyword evidence="3" id="KW-0489">Methyltransferase</keyword>
<evidence type="ECO:0000256" key="5">
    <source>
        <dbReference type="ARBA" id="ARBA00022691"/>
    </source>
</evidence>
<reference evidence="15" key="1">
    <citation type="journal article" date="2023" name="Plant Biotechnol. J.">
        <title>Chromosome-level wild Hevea brasiliensis genome provides new tools for genomic-assisted breeding and valuable loci to elevate rubber yield.</title>
        <authorList>
            <person name="Cheng H."/>
            <person name="Song X."/>
            <person name="Hu Y."/>
            <person name="Wu T."/>
            <person name="Yang Q."/>
            <person name="An Z."/>
            <person name="Feng S."/>
            <person name="Deng Z."/>
            <person name="Wu W."/>
            <person name="Zeng X."/>
            <person name="Tu M."/>
            <person name="Wang X."/>
            <person name="Huang H."/>
        </authorList>
    </citation>
    <scope>NUCLEOTIDE SEQUENCE</scope>
    <source>
        <strain evidence="15">MT/VB/25A 57/8</strain>
    </source>
</reference>
<evidence type="ECO:0000256" key="6">
    <source>
        <dbReference type="ARBA" id="ARBA00022853"/>
    </source>
</evidence>
<name>A0ABQ9L8U6_HEVBR</name>
<dbReference type="Pfam" id="PF02182">
    <property type="entry name" value="SAD_SRA"/>
    <property type="match status" value="1"/>
</dbReference>
<evidence type="ECO:0000259" key="11">
    <source>
        <dbReference type="PROSITE" id="PS50280"/>
    </source>
</evidence>
<dbReference type="Pfam" id="PF00856">
    <property type="entry name" value="SET"/>
    <property type="match status" value="1"/>
</dbReference>
<evidence type="ECO:0000259" key="14">
    <source>
        <dbReference type="PROSITE" id="PS51015"/>
    </source>
</evidence>
<dbReference type="SMART" id="SM00466">
    <property type="entry name" value="SRA"/>
    <property type="match status" value="1"/>
</dbReference>
<accession>A0ABQ9L8U6</accession>
<feature type="region of interest" description="Disordered" evidence="10">
    <location>
        <begin position="196"/>
        <end position="217"/>
    </location>
</feature>
<dbReference type="EMBL" id="JARPOI010000013">
    <property type="protein sequence ID" value="KAJ9162482.1"/>
    <property type="molecule type" value="Genomic_DNA"/>
</dbReference>
<dbReference type="InterPro" id="IPR036987">
    <property type="entry name" value="SRA-YDG_sf"/>
</dbReference>
<dbReference type="InterPro" id="IPR015947">
    <property type="entry name" value="PUA-like_sf"/>
</dbReference>
<evidence type="ECO:0000256" key="8">
    <source>
        <dbReference type="ARBA" id="ARBA00023328"/>
    </source>
</evidence>
<dbReference type="SMART" id="SM00317">
    <property type="entry name" value="SET"/>
    <property type="match status" value="1"/>
</dbReference>
<evidence type="ECO:0000256" key="9">
    <source>
        <dbReference type="PROSITE-ProRule" id="PRU00358"/>
    </source>
</evidence>
<dbReference type="PANTHER" id="PTHR45660:SF94">
    <property type="entry name" value="HISTONE-LYSINE N-METHYLTRANSFERASE, H3 LYSINE-9 SPECIFIC SUVH4"/>
    <property type="match status" value="1"/>
</dbReference>
<evidence type="ECO:0000259" key="12">
    <source>
        <dbReference type="PROSITE" id="PS50867"/>
    </source>
</evidence>
<dbReference type="SUPFAM" id="SSF88697">
    <property type="entry name" value="PUA domain-like"/>
    <property type="match status" value="1"/>
</dbReference>
<dbReference type="InterPro" id="IPR046341">
    <property type="entry name" value="SET_dom_sf"/>
</dbReference>
<evidence type="ECO:0000313" key="15">
    <source>
        <dbReference type="EMBL" id="KAJ9162482.1"/>
    </source>
</evidence>
<sequence>MGSLHEGGNGSNQNCSEQETQTKVLDVNVTKNIAQEVHKLKSKELVLERRVSPRLKNIPKDKRPYYGSDCRRQSVSLKDYSNDRKMKLNSLSDNGRKKKAKVDYSIKDCLTDVSRKDVEDKGTKSGSAIIEPADTEIVDLEDEAYLKWTDYEAFLADTIHQKAINRVKETIRIFNKHSLHFAQEEMKRCEQGEVNDEQIDNGTRNNGSPLADNKRSNSRTDFKAITEMKNKKEVLYPEKMIGHLPGIVVGHQFTSRTEMVAIGFHGHWMNGIDYISKFSGKLKQRCGYTCPLAVAIVMSGQYEDDVDCLNEVVYTGQGGNDLHGSKHQIKDQVMHRGNLALKNNMEQCVPVRVIRGYKLGASRSRDRKVYMYCGLYKVVNHWAEKGISGHNVFKYRLRRLLGQPKVDIDQVHYERERKPGVSPRLPGLVCEDISYGEEDIHIPVTNVIDYPPIAPAGFKYTKFVQVSKNITVPPSASGCSCKGQCTNQKSCSCAQLNGSDFPYVSRDGGRLIEPKDVVFECGPQCSCRPNCTNRVSQRQLKYRLEVYRVENKGWAVRSWDFIPSGAPVCEYAGILRRNDELDNVSENDYIFDIDCWHTMNGIGGREKRQGDGSAPTSDLAEKEDDKMTESESEFCIDAGSCGNVARFINHSCEPNLFVQCVLSSHHDIRFARVVLVAADNIPPMQELTYDYGYALDSVIGPDGKIKQAPCFCGTSECRGRLY</sequence>
<dbReference type="PANTHER" id="PTHR45660">
    <property type="entry name" value="HISTONE-LYSINE N-METHYLTRANSFERASE SETMAR"/>
    <property type="match status" value="1"/>
</dbReference>
<dbReference type="PROSITE" id="PS50868">
    <property type="entry name" value="POST_SET"/>
    <property type="match status" value="1"/>
</dbReference>
<evidence type="ECO:0008006" key="17">
    <source>
        <dbReference type="Google" id="ProtNLM"/>
    </source>
</evidence>
<feature type="domain" description="YDG" evidence="14">
    <location>
        <begin position="242"/>
        <end position="399"/>
    </location>
</feature>
<keyword evidence="6" id="KW-0156">Chromatin regulator</keyword>
<evidence type="ECO:0000256" key="7">
    <source>
        <dbReference type="ARBA" id="ARBA00023242"/>
    </source>
</evidence>
<evidence type="ECO:0000313" key="16">
    <source>
        <dbReference type="Proteomes" id="UP001174677"/>
    </source>
</evidence>
<dbReference type="Gene3D" id="2.30.280.10">
    <property type="entry name" value="SRA-YDG"/>
    <property type="match status" value="1"/>
</dbReference>
<evidence type="ECO:0000256" key="3">
    <source>
        <dbReference type="ARBA" id="ARBA00022603"/>
    </source>
</evidence>
<dbReference type="Pfam" id="PF05033">
    <property type="entry name" value="Pre-SET"/>
    <property type="match status" value="1"/>
</dbReference>
<evidence type="ECO:0000256" key="1">
    <source>
        <dbReference type="ARBA" id="ARBA00004584"/>
    </source>
</evidence>
<feature type="domain" description="SET" evidence="11">
    <location>
        <begin position="542"/>
        <end position="692"/>
    </location>
</feature>
<keyword evidence="16" id="KW-1185">Reference proteome</keyword>
<evidence type="ECO:0000259" key="13">
    <source>
        <dbReference type="PROSITE" id="PS50868"/>
    </source>
</evidence>
<dbReference type="InterPro" id="IPR003105">
    <property type="entry name" value="SRA_YDG"/>
</dbReference>
<keyword evidence="8" id="KW-0137">Centromere</keyword>
<dbReference type="InterPro" id="IPR001214">
    <property type="entry name" value="SET_dom"/>
</dbReference>
<keyword evidence="4" id="KW-0808">Transferase</keyword>
<evidence type="ECO:0000256" key="4">
    <source>
        <dbReference type="ARBA" id="ARBA00022679"/>
    </source>
</evidence>
<proteinExistence type="predicted"/>
<dbReference type="PROSITE" id="PS50867">
    <property type="entry name" value="PRE_SET"/>
    <property type="match status" value="1"/>
</dbReference>